<dbReference type="PANTHER" id="PTHR35179">
    <property type="entry name" value="PROTEIN CBG02620"/>
    <property type="match status" value="1"/>
</dbReference>
<evidence type="ECO:0000256" key="3">
    <source>
        <dbReference type="SAM" id="SignalP"/>
    </source>
</evidence>
<dbReference type="EMBL" id="JAGTJR010000065">
    <property type="protein sequence ID" value="KAH7021705.1"/>
    <property type="molecule type" value="Genomic_DNA"/>
</dbReference>
<feature type="signal peptide" evidence="3">
    <location>
        <begin position="1"/>
        <end position="20"/>
    </location>
</feature>
<dbReference type="PANTHER" id="PTHR35179:SF1">
    <property type="entry name" value="INTEGRAL MEMBRANE PROTEIN"/>
    <property type="match status" value="1"/>
</dbReference>
<evidence type="ECO:0008006" key="6">
    <source>
        <dbReference type="Google" id="ProtNLM"/>
    </source>
</evidence>
<keyword evidence="5" id="KW-1185">Reference proteome</keyword>
<feature type="region of interest" description="Disordered" evidence="1">
    <location>
        <begin position="325"/>
        <end position="374"/>
    </location>
</feature>
<feature type="transmembrane region" description="Helical" evidence="2">
    <location>
        <begin position="107"/>
        <end position="132"/>
    </location>
</feature>
<keyword evidence="3" id="KW-0732">Signal</keyword>
<feature type="transmembrane region" description="Helical" evidence="2">
    <location>
        <begin position="214"/>
        <end position="237"/>
    </location>
</feature>
<feature type="transmembrane region" description="Helical" evidence="2">
    <location>
        <begin position="39"/>
        <end position="62"/>
    </location>
</feature>
<sequence length="374" mass="41725">MGIATLFFGLFLGLFLPTLAKVVQQTRTVWKRTRRLSNVYLYMIWAEAVVNLIFAITTFLYLEKYIQGSFAFLFGTVTLWSIQTQLLSQIIANRVSIIMVNRRKARLLKWGLFIAIGAINIAVYAIGIPAHMLSATETQILVNNIFERIDKSFFLLLDFGLNLYFLYLVRYRLIADGLSKYWPLFKFNAAIVVIPVAMDAVLLGLLSLPNPADYVQFAPVVYIIKLYIELVMAVLISKVVRSNSPERVDISYSGGTYTTNHTHLSSRVAASAPPIPQQDDVSPGSVRMDTNISGRKSDYSIWPTYCSERDRGDGIVKTVTTVVHSKSGKGRGVTAQSVQERVEDDDDDSCTPSASTGRLVNRPSISSARDGRIV</sequence>
<protein>
    <recommendedName>
        <fullName evidence="6">Transmembrane protein</fullName>
    </recommendedName>
</protein>
<gene>
    <name evidence="4" type="ORF">B0J12DRAFT_733321</name>
</gene>
<evidence type="ECO:0000313" key="4">
    <source>
        <dbReference type="EMBL" id="KAH7021705.1"/>
    </source>
</evidence>
<dbReference type="Proteomes" id="UP000774617">
    <property type="component" value="Unassembled WGS sequence"/>
</dbReference>
<keyword evidence="2" id="KW-0472">Membrane</keyword>
<proteinExistence type="predicted"/>
<evidence type="ECO:0000256" key="2">
    <source>
        <dbReference type="SAM" id="Phobius"/>
    </source>
</evidence>
<evidence type="ECO:0000313" key="5">
    <source>
        <dbReference type="Proteomes" id="UP000774617"/>
    </source>
</evidence>
<feature type="transmembrane region" description="Helical" evidence="2">
    <location>
        <begin position="152"/>
        <end position="169"/>
    </location>
</feature>
<evidence type="ECO:0000256" key="1">
    <source>
        <dbReference type="SAM" id="MobiDB-lite"/>
    </source>
</evidence>
<organism evidence="4 5">
    <name type="scientific">Macrophomina phaseolina</name>
    <dbReference type="NCBI Taxonomy" id="35725"/>
    <lineage>
        <taxon>Eukaryota</taxon>
        <taxon>Fungi</taxon>
        <taxon>Dikarya</taxon>
        <taxon>Ascomycota</taxon>
        <taxon>Pezizomycotina</taxon>
        <taxon>Dothideomycetes</taxon>
        <taxon>Dothideomycetes incertae sedis</taxon>
        <taxon>Botryosphaeriales</taxon>
        <taxon>Botryosphaeriaceae</taxon>
        <taxon>Macrophomina</taxon>
    </lineage>
</organism>
<comment type="caution">
    <text evidence="4">The sequence shown here is derived from an EMBL/GenBank/DDBJ whole genome shotgun (WGS) entry which is preliminary data.</text>
</comment>
<keyword evidence="2" id="KW-1133">Transmembrane helix</keyword>
<feature type="transmembrane region" description="Helical" evidence="2">
    <location>
        <begin position="189"/>
        <end position="208"/>
    </location>
</feature>
<name>A0ABQ8FSD2_9PEZI</name>
<reference evidence="4 5" key="1">
    <citation type="journal article" date="2021" name="Nat. Commun.">
        <title>Genetic determinants of endophytism in the Arabidopsis root mycobiome.</title>
        <authorList>
            <person name="Mesny F."/>
            <person name="Miyauchi S."/>
            <person name="Thiergart T."/>
            <person name="Pickel B."/>
            <person name="Atanasova L."/>
            <person name="Karlsson M."/>
            <person name="Huettel B."/>
            <person name="Barry K.W."/>
            <person name="Haridas S."/>
            <person name="Chen C."/>
            <person name="Bauer D."/>
            <person name="Andreopoulos W."/>
            <person name="Pangilinan J."/>
            <person name="LaButti K."/>
            <person name="Riley R."/>
            <person name="Lipzen A."/>
            <person name="Clum A."/>
            <person name="Drula E."/>
            <person name="Henrissat B."/>
            <person name="Kohler A."/>
            <person name="Grigoriev I.V."/>
            <person name="Martin F.M."/>
            <person name="Hacquard S."/>
        </authorList>
    </citation>
    <scope>NUCLEOTIDE SEQUENCE [LARGE SCALE GENOMIC DNA]</scope>
    <source>
        <strain evidence="4 5">MPI-SDFR-AT-0080</strain>
    </source>
</reference>
<feature type="compositionally biased region" description="Polar residues" evidence="1">
    <location>
        <begin position="350"/>
        <end position="367"/>
    </location>
</feature>
<feature type="chain" id="PRO_5046025306" description="Transmembrane protein" evidence="3">
    <location>
        <begin position="21"/>
        <end position="374"/>
    </location>
</feature>
<accession>A0ABQ8FSD2</accession>
<keyword evidence="2" id="KW-0812">Transmembrane</keyword>